<sequence>MQTFIIWIPSVICLMIHIPPVYGAAAFRRRLGKRRALMPVPDTPMAKKQNTVVEGSRCTATEKTKKFVSEGVETRMQMCHMVLTNTSRLAFTTTTDTDLSEGKKTVRLPRVSVFTCDKNQYMIKNGGLKRVKVGRDFKNVKLPDPLAAFHAATRDMTCMDTFYTLQKNILSLPSGREFLPKDMCNTIKMHVCNTYEQAVV</sequence>
<accession>A0A7J6P2M9</accession>
<dbReference type="Proteomes" id="UP000541610">
    <property type="component" value="Unassembled WGS sequence"/>
</dbReference>
<reference evidence="2 3" key="1">
    <citation type="submission" date="2020-04" db="EMBL/GenBank/DDBJ databases">
        <title>Perkinsus olseni comparative genomics.</title>
        <authorList>
            <person name="Bogema D.R."/>
        </authorList>
    </citation>
    <scope>NUCLEOTIDE SEQUENCE [LARGE SCALE GENOMIC DNA]</scope>
    <source>
        <strain evidence="2">00978-12</strain>
    </source>
</reference>
<evidence type="ECO:0000313" key="2">
    <source>
        <dbReference type="EMBL" id="KAF4690424.1"/>
    </source>
</evidence>
<protein>
    <submittedName>
        <fullName evidence="2">Uncharacterized protein</fullName>
    </submittedName>
</protein>
<evidence type="ECO:0000256" key="1">
    <source>
        <dbReference type="SAM" id="Phobius"/>
    </source>
</evidence>
<keyword evidence="1" id="KW-0472">Membrane</keyword>
<keyword evidence="1" id="KW-0812">Transmembrane</keyword>
<feature type="transmembrane region" description="Helical" evidence="1">
    <location>
        <begin position="6"/>
        <end position="27"/>
    </location>
</feature>
<organism evidence="2 3">
    <name type="scientific">Perkinsus olseni</name>
    <name type="common">Perkinsus atlanticus</name>
    <dbReference type="NCBI Taxonomy" id="32597"/>
    <lineage>
        <taxon>Eukaryota</taxon>
        <taxon>Sar</taxon>
        <taxon>Alveolata</taxon>
        <taxon>Perkinsozoa</taxon>
        <taxon>Perkinsea</taxon>
        <taxon>Perkinsida</taxon>
        <taxon>Perkinsidae</taxon>
        <taxon>Perkinsus</taxon>
    </lineage>
</organism>
<dbReference type="EMBL" id="JABANP010000099">
    <property type="protein sequence ID" value="KAF4690424.1"/>
    <property type="molecule type" value="Genomic_DNA"/>
</dbReference>
<proteinExistence type="predicted"/>
<gene>
    <name evidence="2" type="ORF">FOZ60_017378</name>
</gene>
<name>A0A7J6P2M9_PEROL</name>
<dbReference type="AlphaFoldDB" id="A0A7J6P2M9"/>
<evidence type="ECO:0000313" key="3">
    <source>
        <dbReference type="Proteomes" id="UP000541610"/>
    </source>
</evidence>
<comment type="caution">
    <text evidence="2">The sequence shown here is derived from an EMBL/GenBank/DDBJ whole genome shotgun (WGS) entry which is preliminary data.</text>
</comment>
<keyword evidence="1" id="KW-1133">Transmembrane helix</keyword>